<keyword evidence="1" id="KW-1133">Transmembrane helix</keyword>
<keyword evidence="1" id="KW-0472">Membrane</keyword>
<dbReference type="STRING" id="6669.E9G3Q6"/>
<keyword evidence="1" id="KW-0812">Transmembrane</keyword>
<dbReference type="Proteomes" id="UP000000305">
    <property type="component" value="Unassembled WGS sequence"/>
</dbReference>
<feature type="transmembrane region" description="Helical" evidence="1">
    <location>
        <begin position="75"/>
        <end position="101"/>
    </location>
</feature>
<dbReference type="EMBL" id="GL732531">
    <property type="protein sequence ID" value="EFX85938.1"/>
    <property type="molecule type" value="Genomic_DNA"/>
</dbReference>
<accession>E9G3Q6</accession>
<organism evidence="2 3">
    <name type="scientific">Daphnia pulex</name>
    <name type="common">Water flea</name>
    <dbReference type="NCBI Taxonomy" id="6669"/>
    <lineage>
        <taxon>Eukaryota</taxon>
        <taxon>Metazoa</taxon>
        <taxon>Ecdysozoa</taxon>
        <taxon>Arthropoda</taxon>
        <taxon>Crustacea</taxon>
        <taxon>Branchiopoda</taxon>
        <taxon>Diplostraca</taxon>
        <taxon>Cladocera</taxon>
        <taxon>Anomopoda</taxon>
        <taxon>Daphniidae</taxon>
        <taxon>Daphnia</taxon>
    </lineage>
</organism>
<dbReference type="PhylomeDB" id="E9G3Q6"/>
<reference evidence="2 3" key="1">
    <citation type="journal article" date="2011" name="Science">
        <title>The ecoresponsive genome of Daphnia pulex.</title>
        <authorList>
            <person name="Colbourne J.K."/>
            <person name="Pfrender M.E."/>
            <person name="Gilbert D."/>
            <person name="Thomas W.K."/>
            <person name="Tucker A."/>
            <person name="Oakley T.H."/>
            <person name="Tokishita S."/>
            <person name="Aerts A."/>
            <person name="Arnold G.J."/>
            <person name="Basu M.K."/>
            <person name="Bauer D.J."/>
            <person name="Caceres C.E."/>
            <person name="Carmel L."/>
            <person name="Casola C."/>
            <person name="Choi J.H."/>
            <person name="Detter J.C."/>
            <person name="Dong Q."/>
            <person name="Dusheyko S."/>
            <person name="Eads B.D."/>
            <person name="Frohlich T."/>
            <person name="Geiler-Samerotte K.A."/>
            <person name="Gerlach D."/>
            <person name="Hatcher P."/>
            <person name="Jogdeo S."/>
            <person name="Krijgsveld J."/>
            <person name="Kriventseva E.V."/>
            <person name="Kultz D."/>
            <person name="Laforsch C."/>
            <person name="Lindquist E."/>
            <person name="Lopez J."/>
            <person name="Manak J.R."/>
            <person name="Muller J."/>
            <person name="Pangilinan J."/>
            <person name="Patwardhan R.P."/>
            <person name="Pitluck S."/>
            <person name="Pritham E.J."/>
            <person name="Rechtsteiner A."/>
            <person name="Rho M."/>
            <person name="Rogozin I.B."/>
            <person name="Sakarya O."/>
            <person name="Salamov A."/>
            <person name="Schaack S."/>
            <person name="Shapiro H."/>
            <person name="Shiga Y."/>
            <person name="Skalitzky C."/>
            <person name="Smith Z."/>
            <person name="Souvorov A."/>
            <person name="Sung W."/>
            <person name="Tang Z."/>
            <person name="Tsuchiya D."/>
            <person name="Tu H."/>
            <person name="Vos H."/>
            <person name="Wang M."/>
            <person name="Wolf Y.I."/>
            <person name="Yamagata H."/>
            <person name="Yamada T."/>
            <person name="Ye Y."/>
            <person name="Shaw J.R."/>
            <person name="Andrews J."/>
            <person name="Crease T.J."/>
            <person name="Tang H."/>
            <person name="Lucas S.M."/>
            <person name="Robertson H.M."/>
            <person name="Bork P."/>
            <person name="Koonin E.V."/>
            <person name="Zdobnov E.M."/>
            <person name="Grigoriev I.V."/>
            <person name="Lynch M."/>
            <person name="Boore J.L."/>
        </authorList>
    </citation>
    <scope>NUCLEOTIDE SEQUENCE [LARGE SCALE GENOMIC DNA]</scope>
</reference>
<dbReference type="HOGENOM" id="CLU_1887853_0_0_1"/>
<protein>
    <submittedName>
        <fullName evidence="2">Uncharacterized protein</fullName>
    </submittedName>
</protein>
<evidence type="ECO:0000313" key="3">
    <source>
        <dbReference type="Proteomes" id="UP000000305"/>
    </source>
</evidence>
<evidence type="ECO:0000313" key="2">
    <source>
        <dbReference type="EMBL" id="EFX85938.1"/>
    </source>
</evidence>
<proteinExistence type="predicted"/>
<evidence type="ECO:0000256" key="1">
    <source>
        <dbReference type="SAM" id="Phobius"/>
    </source>
</evidence>
<keyword evidence="3" id="KW-1185">Reference proteome</keyword>
<dbReference type="KEGG" id="dpx:DAPPUDRAFT_313648"/>
<dbReference type="InParanoid" id="E9G3Q6"/>
<dbReference type="AlphaFoldDB" id="E9G3Q6"/>
<gene>
    <name evidence="2" type="ORF">DAPPUDRAFT_313648</name>
</gene>
<name>E9G3Q6_DAPPU</name>
<sequence>MALRDDEFRSLDVSPNKSLNMRSYGRKIENHLPITITTTDYLNSFTSLSDVQARIVTLQVKLSSLKLDNHAKDKFLFFLYWLYVLFSVLCSRGCCLMWHVVEAYAVERSFYIKFNWPFLGADVTEGASYFVKLSS</sequence>